<evidence type="ECO:0000313" key="4">
    <source>
        <dbReference type="Proteomes" id="UP000646579"/>
    </source>
</evidence>
<gene>
    <name evidence="3" type="ORF">GCM10007989_05330</name>
</gene>
<dbReference type="AlphaFoldDB" id="A0A918RWF9"/>
<dbReference type="InterPro" id="IPR050272">
    <property type="entry name" value="Isochorismatase-like_hydrls"/>
</dbReference>
<dbReference type="InterPro" id="IPR000868">
    <property type="entry name" value="Isochorismatase-like_dom"/>
</dbReference>
<dbReference type="EMBL" id="BMZE01000001">
    <property type="protein sequence ID" value="GHA13664.1"/>
    <property type="molecule type" value="Genomic_DNA"/>
</dbReference>
<dbReference type="GO" id="GO:0016787">
    <property type="term" value="F:hydrolase activity"/>
    <property type="evidence" value="ECO:0007669"/>
    <property type="project" value="UniProtKB-KW"/>
</dbReference>
<dbReference type="Gene3D" id="3.40.50.850">
    <property type="entry name" value="Isochorismatase-like"/>
    <property type="match status" value="1"/>
</dbReference>
<dbReference type="Proteomes" id="UP000646579">
    <property type="component" value="Unassembled WGS sequence"/>
</dbReference>
<proteinExistence type="predicted"/>
<dbReference type="InterPro" id="IPR036380">
    <property type="entry name" value="Isochorismatase-like_sf"/>
</dbReference>
<feature type="domain" description="Isochorismatase-like" evidence="2">
    <location>
        <begin position="14"/>
        <end position="187"/>
    </location>
</feature>
<dbReference type="SUPFAM" id="SSF52499">
    <property type="entry name" value="Isochorismatase-like hydrolases"/>
    <property type="match status" value="1"/>
</dbReference>
<keyword evidence="1" id="KW-0378">Hydrolase</keyword>
<protein>
    <recommendedName>
        <fullName evidence="2">Isochorismatase-like domain-containing protein</fullName>
    </recommendedName>
</protein>
<comment type="caution">
    <text evidence="3">The sequence shown here is derived from an EMBL/GenBank/DDBJ whole genome shotgun (WGS) entry which is preliminary data.</text>
</comment>
<keyword evidence="4" id="KW-1185">Reference proteome</keyword>
<name>A0A918RWF9_9HYPH</name>
<organism evidence="3 4">
    <name type="scientific">Devosia pacifica</name>
    <dbReference type="NCBI Taxonomy" id="1335967"/>
    <lineage>
        <taxon>Bacteria</taxon>
        <taxon>Pseudomonadati</taxon>
        <taxon>Pseudomonadota</taxon>
        <taxon>Alphaproteobacteria</taxon>
        <taxon>Hyphomicrobiales</taxon>
        <taxon>Devosiaceae</taxon>
        <taxon>Devosia</taxon>
    </lineage>
</organism>
<evidence type="ECO:0000313" key="3">
    <source>
        <dbReference type="EMBL" id="GHA13664.1"/>
    </source>
</evidence>
<dbReference type="PANTHER" id="PTHR43540:SF6">
    <property type="entry name" value="ISOCHORISMATASE-LIKE DOMAIN-CONTAINING PROTEIN"/>
    <property type="match status" value="1"/>
</dbReference>
<dbReference type="CDD" id="cd00431">
    <property type="entry name" value="cysteine_hydrolases"/>
    <property type="match status" value="1"/>
</dbReference>
<evidence type="ECO:0000256" key="1">
    <source>
        <dbReference type="ARBA" id="ARBA00022801"/>
    </source>
</evidence>
<reference evidence="3" key="2">
    <citation type="submission" date="2020-09" db="EMBL/GenBank/DDBJ databases">
        <authorList>
            <person name="Sun Q."/>
            <person name="Kim S."/>
        </authorList>
    </citation>
    <scope>NUCLEOTIDE SEQUENCE</scope>
    <source>
        <strain evidence="3">KCTC 32437</strain>
    </source>
</reference>
<dbReference type="RefSeq" id="WP_189423072.1">
    <property type="nucleotide sequence ID" value="NZ_BMZE01000001.1"/>
</dbReference>
<reference evidence="3" key="1">
    <citation type="journal article" date="2014" name="Int. J. Syst. Evol. Microbiol.">
        <title>Complete genome sequence of Corynebacterium casei LMG S-19264T (=DSM 44701T), isolated from a smear-ripened cheese.</title>
        <authorList>
            <consortium name="US DOE Joint Genome Institute (JGI-PGF)"/>
            <person name="Walter F."/>
            <person name="Albersmeier A."/>
            <person name="Kalinowski J."/>
            <person name="Ruckert C."/>
        </authorList>
    </citation>
    <scope>NUCLEOTIDE SEQUENCE</scope>
    <source>
        <strain evidence="3">KCTC 32437</strain>
    </source>
</reference>
<dbReference type="Pfam" id="PF00857">
    <property type="entry name" value="Isochorismatase"/>
    <property type="match status" value="1"/>
</dbReference>
<dbReference type="PANTHER" id="PTHR43540">
    <property type="entry name" value="PEROXYUREIDOACRYLATE/UREIDOACRYLATE AMIDOHYDROLASE-RELATED"/>
    <property type="match status" value="1"/>
</dbReference>
<accession>A0A918RWF9</accession>
<sequence length="210" mass="23355">MQKKQIPLIVDQPVLIVVDIQKSGIGDVSTAIPIMPGADENTYRARSVIDAARENDIPIVFLQEIHRKSGVDYGREMDGDEDEHLREDWPETEIAADVVGLREDDYVVQKRRYSGFIGTDLEILLRGLRAQTLFLVGGLTNICVHYTFADAHQKDFHVRVVEDCVCGSSIDAHNAALNNMEYLQHGARRTAAEIIDAFNTYGASAKSKVA</sequence>
<evidence type="ECO:0000259" key="2">
    <source>
        <dbReference type="Pfam" id="PF00857"/>
    </source>
</evidence>